<dbReference type="AlphaFoldDB" id="A0A1I6GYQ4"/>
<sequence length="52" mass="5534">MRILSALVAGFLSSPPPKAVLATLVWLGGRSHPVITLLATLAILAAWRRPDD</sequence>
<gene>
    <name evidence="1" type="ORF">SAMN04488005_2351</name>
</gene>
<evidence type="ECO:0000313" key="1">
    <source>
        <dbReference type="EMBL" id="SFR47296.1"/>
    </source>
</evidence>
<organism evidence="1 2">
    <name type="scientific">Yoonia tamlensis</name>
    <dbReference type="NCBI Taxonomy" id="390270"/>
    <lineage>
        <taxon>Bacteria</taxon>
        <taxon>Pseudomonadati</taxon>
        <taxon>Pseudomonadota</taxon>
        <taxon>Alphaproteobacteria</taxon>
        <taxon>Rhodobacterales</taxon>
        <taxon>Paracoccaceae</taxon>
        <taxon>Yoonia</taxon>
    </lineage>
</organism>
<keyword evidence="2" id="KW-1185">Reference proteome</keyword>
<proteinExistence type="predicted"/>
<accession>A0A1I6GYQ4</accession>
<dbReference type="EMBL" id="FOYP01000001">
    <property type="protein sequence ID" value="SFR47296.1"/>
    <property type="molecule type" value="Genomic_DNA"/>
</dbReference>
<dbReference type="Proteomes" id="UP000199478">
    <property type="component" value="Unassembled WGS sequence"/>
</dbReference>
<protein>
    <submittedName>
        <fullName evidence="1">Uncharacterized protein</fullName>
    </submittedName>
</protein>
<evidence type="ECO:0000313" key="2">
    <source>
        <dbReference type="Proteomes" id="UP000199478"/>
    </source>
</evidence>
<reference evidence="2" key="1">
    <citation type="submission" date="2016-10" db="EMBL/GenBank/DDBJ databases">
        <authorList>
            <person name="Varghese N."/>
            <person name="Submissions S."/>
        </authorList>
    </citation>
    <scope>NUCLEOTIDE SEQUENCE [LARGE SCALE GENOMIC DNA]</scope>
    <source>
        <strain evidence="2">DSM 26879</strain>
    </source>
</reference>
<name>A0A1I6GYQ4_9RHOB</name>
<dbReference type="STRING" id="390270.SAMN04488005_2351"/>